<gene>
    <name evidence="2" type="ORF">EYF80_064924</name>
</gene>
<proteinExistence type="predicted"/>
<feature type="compositionally biased region" description="Basic and acidic residues" evidence="1">
    <location>
        <begin position="9"/>
        <end position="20"/>
    </location>
</feature>
<comment type="caution">
    <text evidence="2">The sequence shown here is derived from an EMBL/GenBank/DDBJ whole genome shotgun (WGS) entry which is preliminary data.</text>
</comment>
<accession>A0A4Z2E830</accession>
<keyword evidence="3" id="KW-1185">Reference proteome</keyword>
<dbReference type="AlphaFoldDB" id="A0A4Z2E830"/>
<dbReference type="EMBL" id="SRLO01013856">
    <property type="protein sequence ID" value="TNN24949.1"/>
    <property type="molecule type" value="Genomic_DNA"/>
</dbReference>
<dbReference type="Proteomes" id="UP000314294">
    <property type="component" value="Unassembled WGS sequence"/>
</dbReference>
<protein>
    <submittedName>
        <fullName evidence="2">Uncharacterized protein</fullName>
    </submittedName>
</protein>
<evidence type="ECO:0000313" key="3">
    <source>
        <dbReference type="Proteomes" id="UP000314294"/>
    </source>
</evidence>
<organism evidence="2 3">
    <name type="scientific">Liparis tanakae</name>
    <name type="common">Tanaka's snailfish</name>
    <dbReference type="NCBI Taxonomy" id="230148"/>
    <lineage>
        <taxon>Eukaryota</taxon>
        <taxon>Metazoa</taxon>
        <taxon>Chordata</taxon>
        <taxon>Craniata</taxon>
        <taxon>Vertebrata</taxon>
        <taxon>Euteleostomi</taxon>
        <taxon>Actinopterygii</taxon>
        <taxon>Neopterygii</taxon>
        <taxon>Teleostei</taxon>
        <taxon>Neoteleostei</taxon>
        <taxon>Acanthomorphata</taxon>
        <taxon>Eupercaria</taxon>
        <taxon>Perciformes</taxon>
        <taxon>Cottioidei</taxon>
        <taxon>Cottales</taxon>
        <taxon>Liparidae</taxon>
        <taxon>Liparis</taxon>
    </lineage>
</organism>
<sequence length="61" mass="6253">MRRPSPLALERRAAEGRGEGRSVVCLRGASASGSTAALDDGEVSEAKAGGPSSPERGWERG</sequence>
<evidence type="ECO:0000256" key="1">
    <source>
        <dbReference type="SAM" id="MobiDB-lite"/>
    </source>
</evidence>
<reference evidence="2 3" key="1">
    <citation type="submission" date="2019-03" db="EMBL/GenBank/DDBJ databases">
        <title>First draft genome of Liparis tanakae, snailfish: a comprehensive survey of snailfish specific genes.</title>
        <authorList>
            <person name="Kim W."/>
            <person name="Song I."/>
            <person name="Jeong J.-H."/>
            <person name="Kim D."/>
            <person name="Kim S."/>
            <person name="Ryu S."/>
            <person name="Song J.Y."/>
            <person name="Lee S.K."/>
        </authorList>
    </citation>
    <scope>NUCLEOTIDE SEQUENCE [LARGE SCALE GENOMIC DNA]</scope>
    <source>
        <tissue evidence="2">Muscle</tissue>
    </source>
</reference>
<evidence type="ECO:0000313" key="2">
    <source>
        <dbReference type="EMBL" id="TNN24949.1"/>
    </source>
</evidence>
<name>A0A4Z2E830_9TELE</name>
<feature type="region of interest" description="Disordered" evidence="1">
    <location>
        <begin position="1"/>
        <end position="61"/>
    </location>
</feature>